<reference evidence="6 7" key="1">
    <citation type="journal article" date="2017" name="G3 (Bethesda)">
        <title>First Draft Genome Sequence of the Pathogenic Fungus Lomentospora prolificans (Formerly Scedosporium prolificans).</title>
        <authorList>
            <person name="Luo R."/>
            <person name="Zimin A."/>
            <person name="Workman R."/>
            <person name="Fan Y."/>
            <person name="Pertea G."/>
            <person name="Grossman N."/>
            <person name="Wear M.P."/>
            <person name="Jia B."/>
            <person name="Miller H."/>
            <person name="Casadevall A."/>
            <person name="Timp W."/>
            <person name="Zhang S.X."/>
            <person name="Salzberg S.L."/>
        </authorList>
    </citation>
    <scope>NUCLEOTIDE SEQUENCE [LARGE SCALE GENOMIC DNA]</scope>
    <source>
        <strain evidence="6 7">JHH-5317</strain>
    </source>
</reference>
<accession>A0A2N3NAK9</accession>
<feature type="non-terminal residue" evidence="6">
    <location>
        <position position="1"/>
    </location>
</feature>
<keyword evidence="3" id="KW-0690">Ribosome biogenesis</keyword>
<gene>
    <name evidence="6" type="ORF">jhhlp_004102</name>
</gene>
<dbReference type="VEuPathDB" id="FungiDB:jhhlp_004102"/>
<dbReference type="EMBL" id="NLAX01000010">
    <property type="protein sequence ID" value="PKS09485.1"/>
    <property type="molecule type" value="Genomic_DNA"/>
</dbReference>
<name>A0A2N3NAK9_9PEZI</name>
<dbReference type="STRING" id="41688.A0A2N3NAK9"/>
<keyword evidence="7" id="KW-1185">Reference proteome</keyword>
<evidence type="ECO:0000256" key="2">
    <source>
        <dbReference type="ARBA" id="ARBA00023242"/>
    </source>
</evidence>
<evidence type="ECO:0000256" key="1">
    <source>
        <dbReference type="ARBA" id="ARBA00004123"/>
    </source>
</evidence>
<dbReference type="InterPro" id="IPR024679">
    <property type="entry name" value="Ipi1_N"/>
</dbReference>
<organism evidence="6 7">
    <name type="scientific">Lomentospora prolificans</name>
    <dbReference type="NCBI Taxonomy" id="41688"/>
    <lineage>
        <taxon>Eukaryota</taxon>
        <taxon>Fungi</taxon>
        <taxon>Dikarya</taxon>
        <taxon>Ascomycota</taxon>
        <taxon>Pezizomycotina</taxon>
        <taxon>Sordariomycetes</taxon>
        <taxon>Hypocreomycetidae</taxon>
        <taxon>Microascales</taxon>
        <taxon>Microascaceae</taxon>
        <taxon>Lomentospora</taxon>
    </lineage>
</organism>
<keyword evidence="2 3" id="KW-0539">Nucleus</keyword>
<dbReference type="GO" id="GO:0005634">
    <property type="term" value="C:nucleus"/>
    <property type="evidence" value="ECO:0007669"/>
    <property type="project" value="UniProtKB-SubCell"/>
</dbReference>
<keyword evidence="3" id="KW-0698">rRNA processing</keyword>
<comment type="function">
    <text evidence="3">Component of the RIX1 complex required for processing of ITS2 sequences from 35S pre-rRNA.</text>
</comment>
<proteinExistence type="inferred from homology"/>
<dbReference type="Proteomes" id="UP000233524">
    <property type="component" value="Unassembled WGS sequence"/>
</dbReference>
<dbReference type="GO" id="GO:0006364">
    <property type="term" value="P:rRNA processing"/>
    <property type="evidence" value="ECO:0007669"/>
    <property type="project" value="UniProtKB-UniRule"/>
</dbReference>
<dbReference type="FunCoup" id="A0A2N3NAK9">
    <property type="interactions" value="211"/>
</dbReference>
<dbReference type="AlphaFoldDB" id="A0A2N3NAK9"/>
<feature type="domain" description="Pre-rRNA-processing protein Ipi1 N-terminal" evidence="5">
    <location>
        <begin position="146"/>
        <end position="244"/>
    </location>
</feature>
<dbReference type="GO" id="GO:0120330">
    <property type="term" value="C:rixosome complex"/>
    <property type="evidence" value="ECO:0007669"/>
    <property type="project" value="UniProtKB-UniRule"/>
</dbReference>
<dbReference type="InParanoid" id="A0A2N3NAK9"/>
<protein>
    <recommendedName>
        <fullName evidence="3">Pre-rRNA-processing protein</fullName>
    </recommendedName>
</protein>
<comment type="caution">
    <text evidence="6">The sequence shown here is derived from an EMBL/GenBank/DDBJ whole genome shotgun (WGS) entry which is preliminary data.</text>
</comment>
<dbReference type="Pfam" id="PF12333">
    <property type="entry name" value="Ipi1_N"/>
    <property type="match status" value="1"/>
</dbReference>
<evidence type="ECO:0000313" key="6">
    <source>
        <dbReference type="EMBL" id="PKS09485.1"/>
    </source>
</evidence>
<feature type="compositionally biased region" description="Basic residues" evidence="4">
    <location>
        <begin position="34"/>
        <end position="43"/>
    </location>
</feature>
<comment type="subunit">
    <text evidence="3">Component of the RIX1 complex.</text>
</comment>
<sequence>PKHVLLGCRCEKNFFAMGSSNKKKKEKQQDFKKTKLKVGKAKAKPSNFTDTSFKSKAIAVAQQSLSETAPDAVQKFKHNLSLAASSNSDRQRKDALSFLTSQLSAGPSNNPVGTRELLIKLLPLVPNTSTPVRAQLLKLLRCLPAEEVRIHAEEALRWIRVGMTHLSAEVSLDSLSVLDWLLDVASDEAVSCPGGWVMTLNSFCAMMGWSTSGNKGWSSAPKVGVRTKDAASHAQQLTILAKFLKAGLKQEETIYIHHGQYWDRLYRLDRSRDPYAYLNIYGKRRDGDGEMYQDREARQRAYQKRYAALVLAGLDQAKREAGAPGRAAAILMQVLRDGTGDADVAGAADTEDLFDLW</sequence>
<comment type="subcellular location">
    <subcellularLocation>
        <location evidence="1 3">Nucleus</location>
    </subcellularLocation>
</comment>
<feature type="region of interest" description="Disordered" evidence="4">
    <location>
        <begin position="20"/>
        <end position="45"/>
    </location>
</feature>
<evidence type="ECO:0000313" key="7">
    <source>
        <dbReference type="Proteomes" id="UP000233524"/>
    </source>
</evidence>
<dbReference type="PANTHER" id="PTHR16056:SF2">
    <property type="entry name" value="TESTIS-EXPRESSED PROTEIN 10"/>
    <property type="match status" value="1"/>
</dbReference>
<evidence type="ECO:0000256" key="4">
    <source>
        <dbReference type="SAM" id="MobiDB-lite"/>
    </source>
</evidence>
<comment type="similarity">
    <text evidence="3">Belongs to the IPI1/TEX10 family.</text>
</comment>
<dbReference type="OrthoDB" id="361362at2759"/>
<dbReference type="PANTHER" id="PTHR16056">
    <property type="entry name" value="REGULATOR OF MICROTUBULE DYNAMICS PROTEIN"/>
    <property type="match status" value="1"/>
</dbReference>
<evidence type="ECO:0000259" key="5">
    <source>
        <dbReference type="Pfam" id="PF12333"/>
    </source>
</evidence>
<evidence type="ECO:0000256" key="3">
    <source>
        <dbReference type="RuleBase" id="RU368021"/>
    </source>
</evidence>